<feature type="compositionally biased region" description="Basic and acidic residues" evidence="1">
    <location>
        <begin position="70"/>
        <end position="80"/>
    </location>
</feature>
<dbReference type="PROSITE" id="PS51015">
    <property type="entry name" value="YDG"/>
    <property type="match status" value="1"/>
</dbReference>
<dbReference type="Pfam" id="PF13391">
    <property type="entry name" value="HNH_2"/>
    <property type="match status" value="1"/>
</dbReference>
<feature type="region of interest" description="Disordered" evidence="1">
    <location>
        <begin position="67"/>
        <end position="107"/>
    </location>
</feature>
<dbReference type="RefSeq" id="WP_345222629.1">
    <property type="nucleotide sequence ID" value="NZ_BAAAXE010000013.1"/>
</dbReference>
<evidence type="ECO:0000313" key="3">
    <source>
        <dbReference type="EMBL" id="MFB9522539.1"/>
    </source>
</evidence>
<dbReference type="EMBL" id="JBHMCR010000010">
    <property type="protein sequence ID" value="MFB9522539.1"/>
    <property type="molecule type" value="Genomic_DNA"/>
</dbReference>
<sequence>MNEILPGTHFASRKAVKAAGLHKEEQAGISWGLDSAGLRAADAIVLNQGYVDDQDHWDVIVYTGVGGRDSSTKKQVRDQSWETDGNEGLRRSESQGNPVRVIRGHKGEKDYSPLNGYRYDGLYEIVNSWEENGKDGFRICRFQLRRLLEKEQELTPLEAQLRDAWEGAARRKTATVSRIIRDTAVGKRVKGWYAHTCQICRTALPVGPDGESYAEGAHIQSLGVGKGPDVDGNVLCLCPNCHIRLDRGALYLTDNLHVVDRFAEGAVAPVKLRTVEAHRVLARFARAHRRYWNIVDESS</sequence>
<dbReference type="InterPro" id="IPR003105">
    <property type="entry name" value="SRA_YDG"/>
</dbReference>
<keyword evidence="4" id="KW-1185">Reference proteome</keyword>
<dbReference type="Gene3D" id="2.30.280.10">
    <property type="entry name" value="SRA-YDG"/>
    <property type="match status" value="1"/>
</dbReference>
<dbReference type="PANTHER" id="PTHR14140">
    <property type="entry name" value="E3 UBIQUITIN-PROTEIN LIGASE UHRF-RELATED"/>
    <property type="match status" value="1"/>
</dbReference>
<dbReference type="InterPro" id="IPR036987">
    <property type="entry name" value="SRA-YDG_sf"/>
</dbReference>
<dbReference type="Proteomes" id="UP001589718">
    <property type="component" value="Unassembled WGS sequence"/>
</dbReference>
<dbReference type="InterPro" id="IPR003615">
    <property type="entry name" value="HNH_nuc"/>
</dbReference>
<proteinExistence type="predicted"/>
<dbReference type="Pfam" id="PF02182">
    <property type="entry name" value="SAD_SRA"/>
    <property type="match status" value="1"/>
</dbReference>
<dbReference type="InterPro" id="IPR045134">
    <property type="entry name" value="UHRF1/2-like"/>
</dbReference>
<evidence type="ECO:0000256" key="1">
    <source>
        <dbReference type="SAM" id="MobiDB-lite"/>
    </source>
</evidence>
<feature type="domain" description="YDG" evidence="2">
    <location>
        <begin position="1"/>
        <end position="146"/>
    </location>
</feature>
<dbReference type="SUPFAM" id="SSF88697">
    <property type="entry name" value="PUA domain-like"/>
    <property type="match status" value="1"/>
</dbReference>
<name>A0ABV5PHI0_STRCM</name>
<evidence type="ECO:0000313" key="4">
    <source>
        <dbReference type="Proteomes" id="UP001589718"/>
    </source>
</evidence>
<dbReference type="SMART" id="SM00466">
    <property type="entry name" value="SRA"/>
    <property type="match status" value="1"/>
</dbReference>
<comment type="caution">
    <text evidence="3">The sequence shown here is derived from an EMBL/GenBank/DDBJ whole genome shotgun (WGS) entry which is preliminary data.</text>
</comment>
<gene>
    <name evidence="3" type="ORF">ACFFTU_21575</name>
</gene>
<dbReference type="InterPro" id="IPR015947">
    <property type="entry name" value="PUA-like_sf"/>
</dbReference>
<protein>
    <submittedName>
        <fullName evidence="3">YDG/SRA domain-containing protein</fullName>
    </submittedName>
</protein>
<dbReference type="CDD" id="cd00085">
    <property type="entry name" value="HNHc"/>
    <property type="match status" value="1"/>
</dbReference>
<dbReference type="PANTHER" id="PTHR14140:SF27">
    <property type="entry name" value="OS04G0289800 PROTEIN"/>
    <property type="match status" value="1"/>
</dbReference>
<accession>A0ABV5PHI0</accession>
<evidence type="ECO:0000259" key="2">
    <source>
        <dbReference type="PROSITE" id="PS51015"/>
    </source>
</evidence>
<organism evidence="3 4">
    <name type="scientific">Streptomyces cremeus</name>
    <dbReference type="NCBI Taxonomy" id="66881"/>
    <lineage>
        <taxon>Bacteria</taxon>
        <taxon>Bacillati</taxon>
        <taxon>Actinomycetota</taxon>
        <taxon>Actinomycetes</taxon>
        <taxon>Kitasatosporales</taxon>
        <taxon>Streptomycetaceae</taxon>
        <taxon>Streptomyces</taxon>
    </lineage>
</organism>
<reference evidence="3 4" key="1">
    <citation type="submission" date="2024-09" db="EMBL/GenBank/DDBJ databases">
        <authorList>
            <person name="Sun Q."/>
            <person name="Mori K."/>
        </authorList>
    </citation>
    <scope>NUCLEOTIDE SEQUENCE [LARGE SCALE GENOMIC DNA]</scope>
    <source>
        <strain evidence="3 4">JCM 4362</strain>
    </source>
</reference>